<keyword evidence="1" id="KW-1133">Transmembrane helix</keyword>
<keyword evidence="1" id="KW-0472">Membrane</keyword>
<sequence length="71" mass="8315">MCPGSHKLLLKFSANILITDELHVVVFMMIFIWVHHCFEQAATLFALEIWSWVILTITMVYFDLFNSNRPA</sequence>
<feature type="transmembrane region" description="Helical" evidence="1">
    <location>
        <begin position="41"/>
        <end position="62"/>
    </location>
</feature>
<reference evidence="2 4" key="1">
    <citation type="journal article" date="2011" name="Nature">
        <title>The Medicago genome provides insight into the evolution of rhizobial symbioses.</title>
        <authorList>
            <person name="Young N.D."/>
            <person name="Debelle F."/>
            <person name="Oldroyd G.E."/>
            <person name="Geurts R."/>
            <person name="Cannon S.B."/>
            <person name="Udvardi M.K."/>
            <person name="Benedito V.A."/>
            <person name="Mayer K.F."/>
            <person name="Gouzy J."/>
            <person name="Schoof H."/>
            <person name="Van de Peer Y."/>
            <person name="Proost S."/>
            <person name="Cook D.R."/>
            <person name="Meyers B.C."/>
            <person name="Spannagl M."/>
            <person name="Cheung F."/>
            <person name="De Mita S."/>
            <person name="Krishnakumar V."/>
            <person name="Gundlach H."/>
            <person name="Zhou S."/>
            <person name="Mudge J."/>
            <person name="Bharti A.K."/>
            <person name="Murray J.D."/>
            <person name="Naoumkina M.A."/>
            <person name="Rosen B."/>
            <person name="Silverstein K.A."/>
            <person name="Tang H."/>
            <person name="Rombauts S."/>
            <person name="Zhao P.X."/>
            <person name="Zhou P."/>
            <person name="Barbe V."/>
            <person name="Bardou P."/>
            <person name="Bechner M."/>
            <person name="Bellec A."/>
            <person name="Berger A."/>
            <person name="Berges H."/>
            <person name="Bidwell S."/>
            <person name="Bisseling T."/>
            <person name="Choisne N."/>
            <person name="Couloux A."/>
            <person name="Denny R."/>
            <person name="Deshpande S."/>
            <person name="Dai X."/>
            <person name="Doyle J.J."/>
            <person name="Dudez A.M."/>
            <person name="Farmer A.D."/>
            <person name="Fouteau S."/>
            <person name="Franken C."/>
            <person name="Gibelin C."/>
            <person name="Gish J."/>
            <person name="Goldstein S."/>
            <person name="Gonzalez A.J."/>
            <person name="Green P.J."/>
            <person name="Hallab A."/>
            <person name="Hartog M."/>
            <person name="Hua A."/>
            <person name="Humphray S.J."/>
            <person name="Jeong D.H."/>
            <person name="Jing Y."/>
            <person name="Jocker A."/>
            <person name="Kenton S.M."/>
            <person name="Kim D.J."/>
            <person name="Klee K."/>
            <person name="Lai H."/>
            <person name="Lang C."/>
            <person name="Lin S."/>
            <person name="Macmil S.L."/>
            <person name="Magdelenat G."/>
            <person name="Matthews L."/>
            <person name="McCorrison J."/>
            <person name="Monaghan E.L."/>
            <person name="Mun J.H."/>
            <person name="Najar F.Z."/>
            <person name="Nicholson C."/>
            <person name="Noirot C."/>
            <person name="O'Bleness M."/>
            <person name="Paule C.R."/>
            <person name="Poulain J."/>
            <person name="Prion F."/>
            <person name="Qin B."/>
            <person name="Qu C."/>
            <person name="Retzel E.F."/>
            <person name="Riddle C."/>
            <person name="Sallet E."/>
            <person name="Samain S."/>
            <person name="Samson N."/>
            <person name="Sanders I."/>
            <person name="Saurat O."/>
            <person name="Scarpelli C."/>
            <person name="Schiex T."/>
            <person name="Segurens B."/>
            <person name="Severin A.J."/>
            <person name="Sherrier D.J."/>
            <person name="Shi R."/>
            <person name="Sims S."/>
            <person name="Singer S.R."/>
            <person name="Sinharoy S."/>
            <person name="Sterck L."/>
            <person name="Viollet A."/>
            <person name="Wang B.B."/>
            <person name="Wang K."/>
            <person name="Wang M."/>
            <person name="Wang X."/>
            <person name="Warfsmann J."/>
            <person name="Weissenbach J."/>
            <person name="White D.D."/>
            <person name="White J.D."/>
            <person name="Wiley G.B."/>
            <person name="Wincker P."/>
            <person name="Xing Y."/>
            <person name="Yang L."/>
            <person name="Yao Z."/>
            <person name="Ying F."/>
            <person name="Zhai J."/>
            <person name="Zhou L."/>
            <person name="Zuber A."/>
            <person name="Denarie J."/>
            <person name="Dixon R.A."/>
            <person name="May G.D."/>
            <person name="Schwartz D.C."/>
            <person name="Rogers J."/>
            <person name="Quetier F."/>
            <person name="Town C.D."/>
            <person name="Roe B.A."/>
        </authorList>
    </citation>
    <scope>NUCLEOTIDE SEQUENCE [LARGE SCALE GENOMIC DNA]</scope>
    <source>
        <strain evidence="2">A17</strain>
        <strain evidence="3 4">cv. Jemalong A17</strain>
    </source>
</reference>
<protein>
    <submittedName>
        <fullName evidence="2">Transmembrane protein, putative</fullName>
    </submittedName>
</protein>
<reference evidence="2 4" key="2">
    <citation type="journal article" date="2014" name="BMC Genomics">
        <title>An improved genome release (version Mt4.0) for the model legume Medicago truncatula.</title>
        <authorList>
            <person name="Tang H."/>
            <person name="Krishnakumar V."/>
            <person name="Bidwell S."/>
            <person name="Rosen B."/>
            <person name="Chan A."/>
            <person name="Zhou S."/>
            <person name="Gentzbittel L."/>
            <person name="Childs K.L."/>
            <person name="Yandell M."/>
            <person name="Gundlach H."/>
            <person name="Mayer K.F."/>
            <person name="Schwartz D.C."/>
            <person name="Town C.D."/>
        </authorList>
    </citation>
    <scope>GENOME REANNOTATION</scope>
    <source>
        <strain evidence="3 4">cv. Jemalong A17</strain>
    </source>
</reference>
<dbReference type="Proteomes" id="UP000002051">
    <property type="component" value="Chromosome 5"/>
</dbReference>
<name>G7KBG4_MEDTR</name>
<dbReference type="PaxDb" id="3880-AES98199"/>
<evidence type="ECO:0000313" key="2">
    <source>
        <dbReference type="EMBL" id="AES98199.1"/>
    </source>
</evidence>
<reference evidence="3" key="3">
    <citation type="submission" date="2015-04" db="UniProtKB">
        <authorList>
            <consortium name="EnsemblPlants"/>
        </authorList>
    </citation>
    <scope>IDENTIFICATION</scope>
    <source>
        <strain evidence="3">cv. Jemalong A17</strain>
    </source>
</reference>
<proteinExistence type="predicted"/>
<keyword evidence="4" id="KW-1185">Reference proteome</keyword>
<dbReference type="EMBL" id="CM001221">
    <property type="protein sequence ID" value="AES98199.1"/>
    <property type="molecule type" value="Genomic_DNA"/>
</dbReference>
<evidence type="ECO:0000256" key="1">
    <source>
        <dbReference type="SAM" id="Phobius"/>
    </source>
</evidence>
<feature type="transmembrane region" description="Helical" evidence="1">
    <location>
        <begin position="12"/>
        <end position="35"/>
    </location>
</feature>
<dbReference type="EnsemblPlants" id="AES98199">
    <property type="protein sequence ID" value="AES98199"/>
    <property type="gene ID" value="MTR_5g065590"/>
</dbReference>
<organism evidence="2 4">
    <name type="scientific">Medicago truncatula</name>
    <name type="common">Barrel medic</name>
    <name type="synonym">Medicago tribuloides</name>
    <dbReference type="NCBI Taxonomy" id="3880"/>
    <lineage>
        <taxon>Eukaryota</taxon>
        <taxon>Viridiplantae</taxon>
        <taxon>Streptophyta</taxon>
        <taxon>Embryophyta</taxon>
        <taxon>Tracheophyta</taxon>
        <taxon>Spermatophyta</taxon>
        <taxon>Magnoliopsida</taxon>
        <taxon>eudicotyledons</taxon>
        <taxon>Gunneridae</taxon>
        <taxon>Pentapetalae</taxon>
        <taxon>rosids</taxon>
        <taxon>fabids</taxon>
        <taxon>Fabales</taxon>
        <taxon>Fabaceae</taxon>
        <taxon>Papilionoideae</taxon>
        <taxon>50 kb inversion clade</taxon>
        <taxon>NPAAA clade</taxon>
        <taxon>Hologalegina</taxon>
        <taxon>IRL clade</taxon>
        <taxon>Trifolieae</taxon>
        <taxon>Medicago</taxon>
    </lineage>
</organism>
<evidence type="ECO:0000313" key="4">
    <source>
        <dbReference type="Proteomes" id="UP000002051"/>
    </source>
</evidence>
<gene>
    <name evidence="2" type="ordered locus">MTR_5g065590</name>
</gene>
<dbReference type="AlphaFoldDB" id="G7KBG4"/>
<accession>G7KBG4</accession>
<keyword evidence="1 2" id="KW-0812">Transmembrane</keyword>
<evidence type="ECO:0000313" key="3">
    <source>
        <dbReference type="EnsemblPlants" id="AES98199"/>
    </source>
</evidence>
<dbReference type="HOGENOM" id="CLU_2743839_0_0_1"/>